<dbReference type="PANTHER" id="PTHR34406">
    <property type="entry name" value="PROTEIN YCEI"/>
    <property type="match status" value="1"/>
</dbReference>
<feature type="signal peptide" evidence="1">
    <location>
        <begin position="1"/>
        <end position="21"/>
    </location>
</feature>
<name>A0A2N9L783_9BACT</name>
<gene>
    <name evidence="3" type="ORF">SBA5_180026</name>
</gene>
<feature type="chain" id="PRO_5014647237" evidence="1">
    <location>
        <begin position="22"/>
        <end position="192"/>
    </location>
</feature>
<protein>
    <submittedName>
        <fullName evidence="3">YceI family protein</fullName>
    </submittedName>
</protein>
<evidence type="ECO:0000256" key="1">
    <source>
        <dbReference type="SAM" id="SignalP"/>
    </source>
</evidence>
<dbReference type="InterPro" id="IPR007372">
    <property type="entry name" value="Lipid/polyisoprenoid-bd_YceI"/>
</dbReference>
<evidence type="ECO:0000313" key="4">
    <source>
        <dbReference type="Proteomes" id="UP000239735"/>
    </source>
</evidence>
<dbReference type="Proteomes" id="UP000239735">
    <property type="component" value="Unassembled WGS sequence"/>
</dbReference>
<dbReference type="AlphaFoldDB" id="A0A2N9L783"/>
<evidence type="ECO:0000259" key="2">
    <source>
        <dbReference type="SMART" id="SM00867"/>
    </source>
</evidence>
<organism evidence="3 4">
    <name type="scientific">Candidatus Sulfuritelmatomonas gaucii</name>
    <dbReference type="NCBI Taxonomy" id="2043161"/>
    <lineage>
        <taxon>Bacteria</taxon>
        <taxon>Pseudomonadati</taxon>
        <taxon>Acidobacteriota</taxon>
        <taxon>Terriglobia</taxon>
        <taxon>Terriglobales</taxon>
        <taxon>Acidobacteriaceae</taxon>
        <taxon>Candidatus Sulfuritelmatomonas</taxon>
    </lineage>
</organism>
<reference evidence="4" key="1">
    <citation type="submission" date="2018-02" db="EMBL/GenBank/DDBJ databases">
        <authorList>
            <person name="Hausmann B."/>
        </authorList>
    </citation>
    <scope>NUCLEOTIDE SEQUENCE [LARGE SCALE GENOMIC DNA]</scope>
    <source>
        <strain evidence="4">Peat soil MAG SbA5</strain>
    </source>
</reference>
<dbReference type="Pfam" id="PF04264">
    <property type="entry name" value="YceI"/>
    <property type="match status" value="1"/>
</dbReference>
<sequence length="192" mass="20270">MRHLPIAIGLMVLAAAPLAMAQASTWVSDPNHSEVDFAITHISVSKVHGRFGDVNATIQYNEPDVTKSSVQVTIGVGTIDTGVQARDTDLKGPKYFDVGNFPNATFTSTSVTKNGTGLTVAGNLTLHGVTKPVVLAVEGPTPPVTDQRKKIHHGFSATTTISRNAFQIAPQTPAAMLGDDVQLTIEVDAVEQ</sequence>
<keyword evidence="1" id="KW-0732">Signal</keyword>
<dbReference type="PANTHER" id="PTHR34406:SF1">
    <property type="entry name" value="PROTEIN YCEI"/>
    <property type="match status" value="1"/>
</dbReference>
<accession>A0A2N9L783</accession>
<evidence type="ECO:0000313" key="3">
    <source>
        <dbReference type="EMBL" id="SPE18993.1"/>
    </source>
</evidence>
<feature type="domain" description="Lipid/polyisoprenoid-binding YceI-like" evidence="2">
    <location>
        <begin position="25"/>
        <end position="190"/>
    </location>
</feature>
<dbReference type="SMART" id="SM00867">
    <property type="entry name" value="YceI"/>
    <property type="match status" value="1"/>
</dbReference>
<dbReference type="OrthoDB" id="9811006at2"/>
<dbReference type="Gene3D" id="2.40.128.110">
    <property type="entry name" value="Lipid/polyisoprenoid-binding, YceI-like"/>
    <property type="match status" value="1"/>
</dbReference>
<dbReference type="SUPFAM" id="SSF101874">
    <property type="entry name" value="YceI-like"/>
    <property type="match status" value="1"/>
</dbReference>
<proteinExistence type="predicted"/>
<dbReference type="InterPro" id="IPR036761">
    <property type="entry name" value="TTHA0802/YceI-like_sf"/>
</dbReference>
<dbReference type="EMBL" id="OKRB01000073">
    <property type="protein sequence ID" value="SPE18993.1"/>
    <property type="molecule type" value="Genomic_DNA"/>
</dbReference>